<comment type="caution">
    <text evidence="14">The sequence shown here is derived from an EMBL/GenBank/DDBJ whole genome shotgun (WGS) entry which is preliminary data.</text>
</comment>
<comment type="catalytic activity">
    <reaction evidence="3">
        <text>2 a mycocerosyl-[mycocerosic acid synthase] + a phthiodiolone = a dimycocerosyl phthiodiolone + 2 holo-[mycocerosic acid synthase].</text>
        <dbReference type="EC" id="2.3.1.282"/>
    </reaction>
</comment>
<keyword evidence="7" id="KW-0444">Lipid biosynthesis</keyword>
<sequence length="431" mass="46489">MSEIRRELSPVERWYWVADQVSPLNVIARVHVRGPLSDELLVDAAARLAAEQPLLRVSIAADTDGTRPRFVAPAQPTIPVRSVVEADAWEREVDSVELSTSLDWRTGPLVRILHVSADDSHDIVLTASHIIADGTTVLVLLQRLLELAAGAELAPRNPLPAPEELLPKGFRGPRGGLRIVGGGVADQVTVAVARPARLQPEVAVDAARRRTRLIRHRIDGDVLAALVDTCRAKGVTVHGALTAAMASAIGQEIDPGGSGRLCIGSPIDFRGELEPPVPKDDAGAYVATVPSHLQYGESVDLWDCGRSLNTELERRKRFRQHLVLLATLRLICPKSVSSSGRSFALAESKGPGNVCISNIGRFDFAGRIGEWELSGAQFIAGISISGFYVATVNTSHGVLHWNFTYIDECVSRERANRIADGAVRTLLAGIE</sequence>
<dbReference type="InterPro" id="IPR023213">
    <property type="entry name" value="CAT-like_dom_sf"/>
</dbReference>
<proteinExistence type="inferred from homology"/>
<dbReference type="AlphaFoldDB" id="A0A848KRB0"/>
<gene>
    <name evidence="14" type="ORF">FGL95_27675</name>
</gene>
<accession>A0A848KRB0</accession>
<dbReference type="EMBL" id="VCQU01000012">
    <property type="protein sequence ID" value="NMN98820.1"/>
    <property type="molecule type" value="Genomic_DNA"/>
</dbReference>
<reference evidence="14 15" key="2">
    <citation type="submission" date="2020-06" db="EMBL/GenBank/DDBJ databases">
        <title>Antribacter stalactiti gen. nov., sp. nov., a new member of the family Nacardiaceae isolated from a cave.</title>
        <authorList>
            <person name="Kim I.S."/>
        </authorList>
    </citation>
    <scope>NUCLEOTIDE SEQUENCE [LARGE SCALE GENOMIC DNA]</scope>
    <source>
        <strain evidence="14 15">YC2-7</strain>
    </source>
</reference>
<dbReference type="Gene3D" id="3.30.559.10">
    <property type="entry name" value="Chloramphenicol acetyltransferase-like domain"/>
    <property type="match status" value="1"/>
</dbReference>
<comment type="similarity">
    <text evidence="4">Belongs to the acyltransferase PapA5 family.</text>
</comment>
<dbReference type="RefSeq" id="WP_169593481.1">
    <property type="nucleotide sequence ID" value="NZ_VCQU01000012.1"/>
</dbReference>
<protein>
    <recommendedName>
        <fullName evidence="6">Phthiocerol/phthiodiolone dimycocerosyl transferase</fullName>
        <ecNumber evidence="5">2.3.1.282</ecNumber>
    </recommendedName>
    <alternativeName>
        <fullName evidence="12">Acyltransferase PapA5</fullName>
    </alternativeName>
    <alternativeName>
        <fullName evidence="10">Phthiocerol/phthiodiolone O-acyltransferase</fullName>
    </alternativeName>
    <alternativeName>
        <fullName evidence="11">Polyketide synthase-associated protein A5</fullName>
    </alternativeName>
</protein>
<evidence type="ECO:0000313" key="14">
    <source>
        <dbReference type="EMBL" id="NMN98820.1"/>
    </source>
</evidence>
<keyword evidence="9" id="KW-0012">Acyltransferase</keyword>
<evidence type="ECO:0000256" key="10">
    <source>
        <dbReference type="ARBA" id="ARBA00030465"/>
    </source>
</evidence>
<dbReference type="PANTHER" id="PTHR28037">
    <property type="entry name" value="ALCOHOL O-ACETYLTRANSFERASE 1-RELATED"/>
    <property type="match status" value="1"/>
</dbReference>
<dbReference type="Pfam" id="PF16911">
    <property type="entry name" value="PapA_C"/>
    <property type="match status" value="1"/>
</dbReference>
<evidence type="ECO:0000256" key="8">
    <source>
        <dbReference type="ARBA" id="ARBA00022679"/>
    </source>
</evidence>
<evidence type="ECO:0000256" key="4">
    <source>
        <dbReference type="ARBA" id="ARBA00006558"/>
    </source>
</evidence>
<dbReference type="Proteomes" id="UP000535543">
    <property type="component" value="Unassembled WGS sequence"/>
</dbReference>
<comment type="catalytic activity">
    <reaction evidence="1">
        <text>2 a mycocerosyl-[mycocerosic acid synthase] + a phthiocerol = a dimycocerosyl phthiocerol + 2 holo-[mycocerosic acid synthase].</text>
        <dbReference type="EC" id="2.3.1.282"/>
    </reaction>
</comment>
<evidence type="ECO:0000259" key="13">
    <source>
        <dbReference type="Pfam" id="PF16911"/>
    </source>
</evidence>
<evidence type="ECO:0000313" key="15">
    <source>
        <dbReference type="Proteomes" id="UP000535543"/>
    </source>
</evidence>
<reference evidence="14 15" key="1">
    <citation type="submission" date="2019-05" db="EMBL/GenBank/DDBJ databases">
        <authorList>
            <person name="Lee S.D."/>
        </authorList>
    </citation>
    <scope>NUCLEOTIDE SEQUENCE [LARGE SCALE GENOMIC DNA]</scope>
    <source>
        <strain evidence="14 15">YC2-7</strain>
    </source>
</reference>
<evidence type="ECO:0000256" key="3">
    <source>
        <dbReference type="ARBA" id="ARBA00001907"/>
    </source>
</evidence>
<evidence type="ECO:0000256" key="5">
    <source>
        <dbReference type="ARBA" id="ARBA00012866"/>
    </source>
</evidence>
<feature type="domain" description="Phthiocerol/phthiodiolone dimycocerosyl transferase C-terminal" evidence="13">
    <location>
        <begin position="210"/>
        <end position="362"/>
    </location>
</feature>
<evidence type="ECO:0000256" key="7">
    <source>
        <dbReference type="ARBA" id="ARBA00022516"/>
    </source>
</evidence>
<evidence type="ECO:0000256" key="2">
    <source>
        <dbReference type="ARBA" id="ARBA00000625"/>
    </source>
</evidence>
<name>A0A848KRB0_9NOCA</name>
<organism evidence="14 15">
    <name type="scientific">Antrihabitans stalactiti</name>
    <dbReference type="NCBI Taxonomy" id="2584121"/>
    <lineage>
        <taxon>Bacteria</taxon>
        <taxon>Bacillati</taxon>
        <taxon>Actinomycetota</taxon>
        <taxon>Actinomycetes</taxon>
        <taxon>Mycobacteriales</taxon>
        <taxon>Nocardiaceae</taxon>
        <taxon>Antrihabitans</taxon>
    </lineage>
</organism>
<evidence type="ECO:0000256" key="12">
    <source>
        <dbReference type="ARBA" id="ARBA00033407"/>
    </source>
</evidence>
<evidence type="ECO:0000256" key="11">
    <source>
        <dbReference type="ARBA" id="ARBA00032317"/>
    </source>
</evidence>
<keyword evidence="8" id="KW-0808">Transferase</keyword>
<comment type="catalytic activity">
    <reaction evidence="2">
        <text>2 a mycocerosyl-[mycocerosic acid synthase] + a phenolphthiocerol = a dimycocerosyl phenolphthiocerol + 2 holo-[mycocerosic acid synthase].</text>
        <dbReference type="EC" id="2.3.1.282"/>
    </reaction>
</comment>
<evidence type="ECO:0000256" key="1">
    <source>
        <dbReference type="ARBA" id="ARBA00000026"/>
    </source>
</evidence>
<dbReference type="PANTHER" id="PTHR28037:SF1">
    <property type="entry name" value="ALCOHOL O-ACETYLTRANSFERASE 1-RELATED"/>
    <property type="match status" value="1"/>
</dbReference>
<dbReference type="EC" id="2.3.1.282" evidence="5"/>
<keyword evidence="7" id="KW-0443">Lipid metabolism</keyword>
<dbReference type="SUPFAM" id="SSF52777">
    <property type="entry name" value="CoA-dependent acyltransferases"/>
    <property type="match status" value="2"/>
</dbReference>
<evidence type="ECO:0000256" key="9">
    <source>
        <dbReference type="ARBA" id="ARBA00023315"/>
    </source>
</evidence>
<dbReference type="InterPro" id="IPR052058">
    <property type="entry name" value="Alcohol_O-acetyltransferase"/>
</dbReference>
<dbReference type="InterPro" id="IPR031641">
    <property type="entry name" value="PapA_C"/>
</dbReference>
<evidence type="ECO:0000256" key="6">
    <source>
        <dbReference type="ARBA" id="ARBA00013449"/>
    </source>
</evidence>
<dbReference type="GO" id="GO:0016746">
    <property type="term" value="F:acyltransferase activity"/>
    <property type="evidence" value="ECO:0007669"/>
    <property type="project" value="UniProtKB-KW"/>
</dbReference>
<keyword evidence="15" id="KW-1185">Reference proteome</keyword>
<dbReference type="Gene3D" id="3.30.559.30">
    <property type="entry name" value="Nonribosomal peptide synthetase, condensation domain"/>
    <property type="match status" value="1"/>
</dbReference>